<feature type="compositionally biased region" description="Polar residues" evidence="4">
    <location>
        <begin position="79"/>
        <end position="88"/>
    </location>
</feature>
<dbReference type="InterPro" id="IPR001452">
    <property type="entry name" value="SH3_domain"/>
</dbReference>
<keyword evidence="2" id="KW-0677">Repeat</keyword>
<feature type="domain" description="SH3" evidence="6">
    <location>
        <begin position="179"/>
        <end position="240"/>
    </location>
</feature>
<comment type="caution">
    <text evidence="7">The sequence shown here is derived from an EMBL/GenBank/DDBJ whole genome shotgun (WGS) entry which is preliminary data.</text>
</comment>
<dbReference type="PANTHER" id="PTHR46218">
    <property type="entry name" value="LASP"/>
    <property type="match status" value="1"/>
</dbReference>
<dbReference type="Proteomes" id="UP000320333">
    <property type="component" value="Unassembled WGS sequence"/>
</dbReference>
<dbReference type="PANTHER" id="PTHR46218:SF4">
    <property type="entry name" value="LIM AND SH3 DOMAIN PROTEIN LASP"/>
    <property type="match status" value="1"/>
</dbReference>
<dbReference type="Pfam" id="PF00018">
    <property type="entry name" value="SH3_1"/>
    <property type="match status" value="2"/>
</dbReference>
<dbReference type="EMBL" id="QEAP01000521">
    <property type="protein sequence ID" value="TPX64880.1"/>
    <property type="molecule type" value="Genomic_DNA"/>
</dbReference>
<accession>A0A507ENQ1</accession>
<keyword evidence="8" id="KW-1185">Reference proteome</keyword>
<gene>
    <name evidence="7" type="ORF">CcCBS67573_g08286</name>
</gene>
<evidence type="ECO:0000256" key="3">
    <source>
        <dbReference type="PROSITE-ProRule" id="PRU00192"/>
    </source>
</evidence>
<dbReference type="SUPFAM" id="SSF50044">
    <property type="entry name" value="SH3-domain"/>
    <property type="match status" value="2"/>
</dbReference>
<dbReference type="STRING" id="246404.A0A507ENQ1"/>
<feature type="domain" description="SH3" evidence="6">
    <location>
        <begin position="299"/>
        <end position="360"/>
    </location>
</feature>
<evidence type="ECO:0000313" key="7">
    <source>
        <dbReference type="EMBL" id="TPX64880.1"/>
    </source>
</evidence>
<evidence type="ECO:0000313" key="8">
    <source>
        <dbReference type="Proteomes" id="UP000320333"/>
    </source>
</evidence>
<sequence length="385" mass="41631">MSTTANCVGSQENCGFATLNEAVTFCASSSGKDACCQSVQSRTTDTANATTTTTTITTIKASSTATQSTATAIVMPPSQKGTPNNTGSDRSKKDSGLSANTIAIIAGSAGAGVLIIALVVTFLCCAKRSSGSSLKQRDSSHSSNILRQEAAPMGMSTQGREIDREDQPAQLPKPLQIDAMGTTQKALRDYDPQMEDELRIQCNDLIAIKTVHDDGWGCGRHQQTGKQGFFPMDIFLPPSSTTNSIYTRRVSSIYESNGTNLRESVYDLPAVSDFDRAADDTLGYSSIYSAYNSSEFDYTPTNSYNVMYAFEPAQSDELKLQVGEKIELKQEYDDGWGYGLNLNSFKEGVFPLDCLDAVLNGEEQSYRTRRSSIFNTLTKTTPNAV</sequence>
<dbReference type="SMART" id="SM00326">
    <property type="entry name" value="SH3"/>
    <property type="match status" value="2"/>
</dbReference>
<proteinExistence type="predicted"/>
<dbReference type="InterPro" id="IPR036028">
    <property type="entry name" value="SH3-like_dom_sf"/>
</dbReference>
<keyword evidence="5" id="KW-0472">Membrane</keyword>
<dbReference type="AlphaFoldDB" id="A0A507ENQ1"/>
<protein>
    <recommendedName>
        <fullName evidence="6">SH3 domain-containing protein</fullName>
    </recommendedName>
</protein>
<reference evidence="7 8" key="1">
    <citation type="journal article" date="2019" name="Sci. Rep.">
        <title>Comparative genomics of chytrid fungi reveal insights into the obligate biotrophic and pathogenic lifestyle of Synchytrium endobioticum.</title>
        <authorList>
            <person name="van de Vossenberg B.T.L.H."/>
            <person name="Warris S."/>
            <person name="Nguyen H.D.T."/>
            <person name="van Gent-Pelzer M.P.E."/>
            <person name="Joly D.L."/>
            <person name="van de Geest H.C."/>
            <person name="Bonants P.J.M."/>
            <person name="Smith D.S."/>
            <person name="Levesque C.A."/>
            <person name="van der Lee T.A.J."/>
        </authorList>
    </citation>
    <scope>NUCLEOTIDE SEQUENCE [LARGE SCALE GENOMIC DNA]</scope>
    <source>
        <strain evidence="7 8">CBS 675.73</strain>
    </source>
</reference>
<feature type="region of interest" description="Disordered" evidence="4">
    <location>
        <begin position="67"/>
        <end position="95"/>
    </location>
</feature>
<evidence type="ECO:0000256" key="5">
    <source>
        <dbReference type="SAM" id="Phobius"/>
    </source>
</evidence>
<dbReference type="PROSITE" id="PS50002">
    <property type="entry name" value="SH3"/>
    <property type="match status" value="2"/>
</dbReference>
<keyword evidence="1 3" id="KW-0728">SH3 domain</keyword>
<keyword evidence="5" id="KW-0812">Transmembrane</keyword>
<dbReference type="CDD" id="cd00174">
    <property type="entry name" value="SH3"/>
    <property type="match status" value="1"/>
</dbReference>
<feature type="transmembrane region" description="Helical" evidence="5">
    <location>
        <begin position="102"/>
        <end position="126"/>
    </location>
</feature>
<keyword evidence="5" id="KW-1133">Transmembrane helix</keyword>
<evidence type="ECO:0000256" key="2">
    <source>
        <dbReference type="ARBA" id="ARBA00022737"/>
    </source>
</evidence>
<organism evidence="7 8">
    <name type="scientific">Chytriomyces confervae</name>
    <dbReference type="NCBI Taxonomy" id="246404"/>
    <lineage>
        <taxon>Eukaryota</taxon>
        <taxon>Fungi</taxon>
        <taxon>Fungi incertae sedis</taxon>
        <taxon>Chytridiomycota</taxon>
        <taxon>Chytridiomycota incertae sedis</taxon>
        <taxon>Chytridiomycetes</taxon>
        <taxon>Chytridiales</taxon>
        <taxon>Chytriomycetaceae</taxon>
        <taxon>Chytriomyces</taxon>
    </lineage>
</organism>
<name>A0A507ENQ1_9FUNG</name>
<dbReference type="InterPro" id="IPR051759">
    <property type="entry name" value="LIM-SH3_domain_protein"/>
</dbReference>
<evidence type="ECO:0000256" key="4">
    <source>
        <dbReference type="SAM" id="MobiDB-lite"/>
    </source>
</evidence>
<feature type="region of interest" description="Disordered" evidence="4">
    <location>
        <begin position="132"/>
        <end position="163"/>
    </location>
</feature>
<dbReference type="OrthoDB" id="5340910at2759"/>
<dbReference type="Gene3D" id="2.30.30.40">
    <property type="entry name" value="SH3 Domains"/>
    <property type="match status" value="2"/>
</dbReference>
<evidence type="ECO:0000259" key="6">
    <source>
        <dbReference type="PROSITE" id="PS50002"/>
    </source>
</evidence>
<evidence type="ECO:0000256" key="1">
    <source>
        <dbReference type="ARBA" id="ARBA00022443"/>
    </source>
</evidence>